<keyword evidence="1" id="KW-1185">Reference proteome</keyword>
<organism evidence="1 2">
    <name type="scientific">Setaria digitata</name>
    <dbReference type="NCBI Taxonomy" id="48799"/>
    <lineage>
        <taxon>Eukaryota</taxon>
        <taxon>Metazoa</taxon>
        <taxon>Ecdysozoa</taxon>
        <taxon>Nematoda</taxon>
        <taxon>Chromadorea</taxon>
        <taxon>Rhabditida</taxon>
        <taxon>Spirurina</taxon>
        <taxon>Spiruromorpha</taxon>
        <taxon>Filarioidea</taxon>
        <taxon>Setariidae</taxon>
        <taxon>Setaria</taxon>
    </lineage>
</organism>
<dbReference type="AlphaFoldDB" id="A0A915PN33"/>
<name>A0A915PN33_9BILA</name>
<sequence>MIGRSGLFADIMCPYDEDCTRPHCHFWHSKGVVTTSKSPIYLSSNDASQQQQSSISLISTTSAEQPFVGYVGYVENQKTANKTSMPIYSQSIYAPLDPVVYTQQPSTSVIQHNTSQSIPGIR</sequence>
<dbReference type="Proteomes" id="UP000887581">
    <property type="component" value="Unplaced"/>
</dbReference>
<dbReference type="WBParaSite" id="sdigi.contig28.g2148.t1">
    <property type="protein sequence ID" value="sdigi.contig28.g2148.t1"/>
    <property type="gene ID" value="sdigi.contig28.g2148"/>
</dbReference>
<reference evidence="2" key="1">
    <citation type="submission" date="2022-11" db="UniProtKB">
        <authorList>
            <consortium name="WormBaseParasite"/>
        </authorList>
    </citation>
    <scope>IDENTIFICATION</scope>
</reference>
<protein>
    <submittedName>
        <fullName evidence="2">Uncharacterized protein</fullName>
    </submittedName>
</protein>
<proteinExistence type="predicted"/>
<accession>A0A915PN33</accession>
<evidence type="ECO:0000313" key="1">
    <source>
        <dbReference type="Proteomes" id="UP000887581"/>
    </source>
</evidence>
<evidence type="ECO:0000313" key="2">
    <source>
        <dbReference type="WBParaSite" id="sdigi.contig28.g2148.t1"/>
    </source>
</evidence>